<reference evidence="3" key="1">
    <citation type="journal article" date="2019" name="Int. J. Syst. Evol. Microbiol.">
        <title>The Global Catalogue of Microorganisms (GCM) 10K type strain sequencing project: providing services to taxonomists for standard genome sequencing and annotation.</title>
        <authorList>
            <consortium name="The Broad Institute Genomics Platform"/>
            <consortium name="The Broad Institute Genome Sequencing Center for Infectious Disease"/>
            <person name="Wu L."/>
            <person name="Ma J."/>
        </authorList>
    </citation>
    <scope>NUCLEOTIDE SEQUENCE [LARGE SCALE GENOMIC DNA]</scope>
    <source>
        <strain evidence="3">NBRC 108894</strain>
    </source>
</reference>
<keyword evidence="3" id="KW-1185">Reference proteome</keyword>
<evidence type="ECO:0000313" key="3">
    <source>
        <dbReference type="Proteomes" id="UP001157034"/>
    </source>
</evidence>
<dbReference type="Pfam" id="PF07978">
    <property type="entry name" value="NIPSNAP"/>
    <property type="match status" value="1"/>
</dbReference>
<sequence>MIYEYRAYTCFPGRLPALLSRFENVTLGFWEKYGIRQAGFWTTEIGQSNQVLHYLLQWESMAEREQKWGAFQADPEWNAARAASETPEKIVQDIRNEFWKPAAFSSVQ</sequence>
<gene>
    <name evidence="2" type="ORF">GCM10025881_02820</name>
</gene>
<dbReference type="SUPFAM" id="SSF54909">
    <property type="entry name" value="Dimeric alpha+beta barrel"/>
    <property type="match status" value="1"/>
</dbReference>
<protein>
    <submittedName>
        <fullName evidence="2">NIPSNAP family protein</fullName>
    </submittedName>
</protein>
<accession>A0ABQ6JYY1</accession>
<dbReference type="Gene3D" id="3.30.70.100">
    <property type="match status" value="1"/>
</dbReference>
<feature type="domain" description="NIPSNAP" evidence="1">
    <location>
        <begin position="3"/>
        <end position="105"/>
    </location>
</feature>
<proteinExistence type="predicted"/>
<evidence type="ECO:0000313" key="2">
    <source>
        <dbReference type="EMBL" id="GMA93458.1"/>
    </source>
</evidence>
<dbReference type="EMBL" id="BSVB01000001">
    <property type="protein sequence ID" value="GMA93458.1"/>
    <property type="molecule type" value="Genomic_DNA"/>
</dbReference>
<dbReference type="InterPro" id="IPR011008">
    <property type="entry name" value="Dimeric_a/b-barrel"/>
</dbReference>
<dbReference type="InterPro" id="IPR012577">
    <property type="entry name" value="NIPSNAP"/>
</dbReference>
<dbReference type="RefSeq" id="WP_284252268.1">
    <property type="nucleotide sequence ID" value="NZ_BAAAQO010000006.1"/>
</dbReference>
<organism evidence="2 3">
    <name type="scientific">Pseudolysinimonas kribbensis</name>
    <dbReference type="NCBI Taxonomy" id="433641"/>
    <lineage>
        <taxon>Bacteria</taxon>
        <taxon>Bacillati</taxon>
        <taxon>Actinomycetota</taxon>
        <taxon>Actinomycetes</taxon>
        <taxon>Micrococcales</taxon>
        <taxon>Microbacteriaceae</taxon>
        <taxon>Pseudolysinimonas</taxon>
    </lineage>
</organism>
<dbReference type="Proteomes" id="UP001157034">
    <property type="component" value="Unassembled WGS sequence"/>
</dbReference>
<name>A0ABQ6JYY1_9MICO</name>
<comment type="caution">
    <text evidence="2">The sequence shown here is derived from an EMBL/GenBank/DDBJ whole genome shotgun (WGS) entry which is preliminary data.</text>
</comment>
<evidence type="ECO:0000259" key="1">
    <source>
        <dbReference type="Pfam" id="PF07978"/>
    </source>
</evidence>